<evidence type="ECO:0000313" key="4">
    <source>
        <dbReference type="Proteomes" id="UP000727056"/>
    </source>
</evidence>
<organism evidence="3 4">
    <name type="scientific">Streptomyces bohaiensis</name>
    <dbReference type="NCBI Taxonomy" id="1431344"/>
    <lineage>
        <taxon>Bacteria</taxon>
        <taxon>Bacillati</taxon>
        <taxon>Actinomycetota</taxon>
        <taxon>Actinomycetes</taxon>
        <taxon>Kitasatosporales</taxon>
        <taxon>Streptomycetaceae</taxon>
        <taxon>Streptomyces</taxon>
    </lineage>
</organism>
<feature type="signal peptide" evidence="2">
    <location>
        <begin position="1"/>
        <end position="25"/>
    </location>
</feature>
<evidence type="ECO:0000256" key="2">
    <source>
        <dbReference type="SAM" id="SignalP"/>
    </source>
</evidence>
<evidence type="ECO:0000256" key="1">
    <source>
        <dbReference type="SAM" id="MobiDB-lite"/>
    </source>
</evidence>
<evidence type="ECO:0000313" key="3">
    <source>
        <dbReference type="EMBL" id="NJQ14925.1"/>
    </source>
</evidence>
<protein>
    <submittedName>
        <fullName evidence="3">Uncharacterized protein</fullName>
    </submittedName>
</protein>
<dbReference type="RefSeq" id="WP_168087709.1">
    <property type="nucleotide sequence ID" value="NZ_BHZH01000001.1"/>
</dbReference>
<proteinExistence type="predicted"/>
<accession>A0ABX1C6X6</accession>
<sequence>MRSPFRRAVVPSAAAVLLLGGCALGGGTPEGDPAESARPTTTAGPPDSAVRLADRYREATGNEDVHGIQRTDGPAGAPLLTVWSHHTVSNGPETFERLKTSVTEYLAREEGVDLSEGYLLDVFKPDGGLKHRFDARP</sequence>
<name>A0ABX1C6X6_9ACTN</name>
<dbReference type="Proteomes" id="UP000727056">
    <property type="component" value="Unassembled WGS sequence"/>
</dbReference>
<keyword evidence="2" id="KW-0732">Signal</keyword>
<gene>
    <name evidence="3" type="ORF">HCN52_08200</name>
</gene>
<feature type="chain" id="PRO_5046875793" evidence="2">
    <location>
        <begin position="26"/>
        <end position="137"/>
    </location>
</feature>
<dbReference type="PROSITE" id="PS51257">
    <property type="entry name" value="PROKAR_LIPOPROTEIN"/>
    <property type="match status" value="1"/>
</dbReference>
<keyword evidence="4" id="KW-1185">Reference proteome</keyword>
<comment type="caution">
    <text evidence="3">The sequence shown here is derived from an EMBL/GenBank/DDBJ whole genome shotgun (WGS) entry which is preliminary data.</text>
</comment>
<dbReference type="EMBL" id="JAAVJC010000044">
    <property type="protein sequence ID" value="NJQ14925.1"/>
    <property type="molecule type" value="Genomic_DNA"/>
</dbReference>
<feature type="region of interest" description="Disordered" evidence="1">
    <location>
        <begin position="26"/>
        <end position="48"/>
    </location>
</feature>
<reference evidence="3 4" key="1">
    <citation type="submission" date="2020-03" db="EMBL/GenBank/DDBJ databases">
        <title>Draft genome of Streptomyces sp. ventii, isolated from the Axial Seamount in the Pacific Ocean, and resequencing of the two type strains Streptomyces lonarensis strain NCL 716 and Streptomyces bohaiensis strain 11A07.</title>
        <authorList>
            <person name="Loughran R.M."/>
            <person name="Pfannmuller K.M."/>
            <person name="Wasson B.J."/>
            <person name="Deadmond M.C."/>
            <person name="Paddock B.E."/>
            <person name="Koyack M.J."/>
            <person name="Gallegos D.A."/>
            <person name="Mitchell E.A."/>
            <person name="Ushijima B."/>
            <person name="Saw J.H."/>
            <person name="Mcphail K.L."/>
            <person name="Videau P."/>
        </authorList>
    </citation>
    <scope>NUCLEOTIDE SEQUENCE [LARGE SCALE GENOMIC DNA]</scope>
    <source>
        <strain evidence="3 4">11A07</strain>
    </source>
</reference>